<dbReference type="GO" id="GO:0030297">
    <property type="term" value="F:transmembrane receptor protein tyrosine kinase activator activity"/>
    <property type="evidence" value="ECO:0007669"/>
    <property type="project" value="TreeGrafter"/>
</dbReference>
<dbReference type="GO" id="GO:0043410">
    <property type="term" value="P:positive regulation of MAPK cascade"/>
    <property type="evidence" value="ECO:0007669"/>
    <property type="project" value="TreeGrafter"/>
</dbReference>
<accession>A0A922HWS7</accession>
<dbReference type="Proteomes" id="UP000790347">
    <property type="component" value="Unassembled WGS sequence"/>
</dbReference>
<reference evidence="3" key="2">
    <citation type="journal article" date="2022" name="Res Sq">
        <title>Comparative Genomics Reveals Insights into the Divergent Evolution of Astigmatic Mites and Household Pest Adaptations.</title>
        <authorList>
            <person name="Xiong Q."/>
            <person name="Wan A.T.-Y."/>
            <person name="Liu X.-Y."/>
            <person name="Fung C.S.-H."/>
            <person name="Xiao X."/>
            <person name="Malainual N."/>
            <person name="Hou J."/>
            <person name="Wang L."/>
            <person name="Wang M."/>
            <person name="Yang K."/>
            <person name="Cui Y."/>
            <person name="Leung E."/>
            <person name="Nong W."/>
            <person name="Shin S.-K."/>
            <person name="Au S."/>
            <person name="Jeong K.Y."/>
            <person name="Chew F.T."/>
            <person name="Hui J."/>
            <person name="Leung T.F."/>
            <person name="Tungtrongchitr A."/>
            <person name="Zhong N."/>
            <person name="Liu Z."/>
            <person name="Tsui S."/>
        </authorList>
    </citation>
    <scope>NUCLEOTIDE SEQUENCE</scope>
    <source>
        <strain evidence="3">Derf</strain>
        <tissue evidence="3">Whole organism</tissue>
    </source>
</reference>
<gene>
    <name evidence="3" type="ORF">DERF_010242</name>
</gene>
<dbReference type="GO" id="GO:0043195">
    <property type="term" value="C:terminal bouton"/>
    <property type="evidence" value="ECO:0007669"/>
    <property type="project" value="TreeGrafter"/>
</dbReference>
<name>A0A922HWS7_DERFA</name>
<dbReference type="SUPFAM" id="SSF57424">
    <property type="entry name" value="LDL receptor-like module"/>
    <property type="match status" value="1"/>
</dbReference>
<keyword evidence="1" id="KW-1015">Disulfide bond</keyword>
<dbReference type="EMBL" id="ASGP02000004">
    <property type="protein sequence ID" value="KAH9511815.1"/>
    <property type="molecule type" value="Genomic_DNA"/>
</dbReference>
<dbReference type="PROSITE" id="PS50068">
    <property type="entry name" value="LDLRA_2"/>
    <property type="match status" value="1"/>
</dbReference>
<protein>
    <submittedName>
        <fullName evidence="3">Uncharacterized protein</fullName>
    </submittedName>
</protein>
<proteinExistence type="predicted"/>
<comment type="caution">
    <text evidence="2">Lacks conserved residue(s) required for the propagation of feature annotation.</text>
</comment>
<evidence type="ECO:0000256" key="2">
    <source>
        <dbReference type="PROSITE-ProRule" id="PRU00124"/>
    </source>
</evidence>
<evidence type="ECO:0000313" key="4">
    <source>
        <dbReference type="Proteomes" id="UP000790347"/>
    </source>
</evidence>
<dbReference type="PANTHER" id="PTHR21105:SF0">
    <property type="entry name" value="GH16255P"/>
    <property type="match status" value="1"/>
</dbReference>
<reference evidence="3" key="1">
    <citation type="submission" date="2013-05" db="EMBL/GenBank/DDBJ databases">
        <authorList>
            <person name="Yim A.K.Y."/>
            <person name="Chan T.F."/>
            <person name="Ji K.M."/>
            <person name="Liu X.Y."/>
            <person name="Zhou J.W."/>
            <person name="Li R.Q."/>
            <person name="Yang K.Y."/>
            <person name="Li J."/>
            <person name="Li M."/>
            <person name="Law P.T.W."/>
            <person name="Wu Y.L."/>
            <person name="Cai Z.L."/>
            <person name="Qin H."/>
            <person name="Bao Y."/>
            <person name="Leung R.K.K."/>
            <person name="Ng P.K.S."/>
            <person name="Zou J."/>
            <person name="Zhong X.J."/>
            <person name="Ran P.X."/>
            <person name="Zhong N.S."/>
            <person name="Liu Z.G."/>
            <person name="Tsui S.K.W."/>
        </authorList>
    </citation>
    <scope>NUCLEOTIDE SEQUENCE</scope>
    <source>
        <strain evidence="3">Derf</strain>
        <tissue evidence="3">Whole organism</tissue>
    </source>
</reference>
<keyword evidence="4" id="KW-1185">Reference proteome</keyword>
<dbReference type="InterPro" id="IPR036055">
    <property type="entry name" value="LDL_receptor-like_sf"/>
</dbReference>
<sequence length="82" mass="9640">MKCPSSENGMDRFACPTRDELGRFLCIDDQHICDGYFDCPHGEDEERLSCMFYKSTKAHLDVLADYLLQWARGQQNLYFKQH</sequence>
<evidence type="ECO:0000313" key="3">
    <source>
        <dbReference type="EMBL" id="KAH9511815.1"/>
    </source>
</evidence>
<dbReference type="PROSITE" id="PS01209">
    <property type="entry name" value="LDLRA_1"/>
    <property type="match status" value="1"/>
</dbReference>
<dbReference type="InterPro" id="IPR023415">
    <property type="entry name" value="LDLR_class-A_CS"/>
</dbReference>
<organism evidence="3 4">
    <name type="scientific">Dermatophagoides farinae</name>
    <name type="common">American house dust mite</name>
    <dbReference type="NCBI Taxonomy" id="6954"/>
    <lineage>
        <taxon>Eukaryota</taxon>
        <taxon>Metazoa</taxon>
        <taxon>Ecdysozoa</taxon>
        <taxon>Arthropoda</taxon>
        <taxon>Chelicerata</taxon>
        <taxon>Arachnida</taxon>
        <taxon>Acari</taxon>
        <taxon>Acariformes</taxon>
        <taxon>Sarcoptiformes</taxon>
        <taxon>Astigmata</taxon>
        <taxon>Psoroptidia</taxon>
        <taxon>Analgoidea</taxon>
        <taxon>Pyroglyphidae</taxon>
        <taxon>Dermatophagoidinae</taxon>
        <taxon>Dermatophagoides</taxon>
    </lineage>
</organism>
<dbReference type="PANTHER" id="PTHR21105">
    <property type="entry name" value="GH16255P"/>
    <property type="match status" value="1"/>
</dbReference>
<dbReference type="Gene3D" id="4.10.400.10">
    <property type="entry name" value="Low-density Lipoprotein Receptor"/>
    <property type="match status" value="1"/>
</dbReference>
<dbReference type="InterPro" id="IPR002172">
    <property type="entry name" value="LDrepeatLR_classA_rpt"/>
</dbReference>
<evidence type="ECO:0000256" key="1">
    <source>
        <dbReference type="ARBA" id="ARBA00023157"/>
    </source>
</evidence>
<dbReference type="AlphaFoldDB" id="A0A922HWS7"/>
<comment type="caution">
    <text evidence="3">The sequence shown here is derived from an EMBL/GenBank/DDBJ whole genome shotgun (WGS) entry which is preliminary data.</text>
</comment>